<dbReference type="Gene3D" id="3.30.1330.50">
    <property type="entry name" value="2-C-methyl-D-erythritol 2,4-cyclodiphosphate synthase"/>
    <property type="match status" value="1"/>
</dbReference>
<sequence length="162" mass="17337">MRIGHGYDAHRFTTGRPLILGGVMIPYDRGLLAHSDGDVLAHALCDALLGAAGLGDIGLHFPDSDVEFENIDSRILLRKVIANLRRQSLHASSVDSTLIAQAPKLQAFIFDMRSNLASDLAMDPTRFNIKATTTEKMGFTGRGEGIAAHAVVLLDEAASGRG</sequence>
<evidence type="ECO:0000256" key="5">
    <source>
        <dbReference type="ARBA" id="ARBA00012579"/>
    </source>
</evidence>
<evidence type="ECO:0000256" key="9">
    <source>
        <dbReference type="HAMAP-Rule" id="MF_00107"/>
    </source>
</evidence>
<comment type="catalytic activity">
    <reaction evidence="1 9 10">
        <text>4-CDP-2-C-methyl-D-erythritol 2-phosphate = 2-C-methyl-D-erythritol 2,4-cyclic diphosphate + CMP</text>
        <dbReference type="Rhea" id="RHEA:23864"/>
        <dbReference type="ChEBI" id="CHEBI:57919"/>
        <dbReference type="ChEBI" id="CHEBI:58483"/>
        <dbReference type="ChEBI" id="CHEBI:60377"/>
        <dbReference type="EC" id="4.6.1.12"/>
    </reaction>
</comment>
<dbReference type="InterPro" id="IPR036571">
    <property type="entry name" value="MECDP_synthase_sf"/>
</dbReference>
<evidence type="ECO:0000313" key="13">
    <source>
        <dbReference type="EMBL" id="VFK72081.1"/>
    </source>
</evidence>
<dbReference type="GO" id="GO:0019288">
    <property type="term" value="P:isopentenyl diphosphate biosynthetic process, methylerythritol 4-phosphate pathway"/>
    <property type="evidence" value="ECO:0007669"/>
    <property type="project" value="UniProtKB-UniRule"/>
</dbReference>
<protein>
    <recommendedName>
        <fullName evidence="5 9">2-C-methyl-D-erythritol 2,4-cyclodiphosphate synthase</fullName>
        <shortName evidence="9">MECDP-synthase</shortName>
        <shortName evidence="9">MECPP-synthase</shortName>
        <shortName evidence="9">MECPS</shortName>
        <ecNumber evidence="5 9">4.6.1.12</ecNumber>
    </recommendedName>
</protein>
<feature type="domain" description="2-C-methyl-D-erythritol 2,4-cyclodiphosphate synthase" evidence="11">
    <location>
        <begin position="1"/>
        <end position="154"/>
    </location>
</feature>
<feature type="binding site" evidence="9">
    <location>
        <position position="10"/>
    </location>
    <ligand>
        <name>a divalent metal cation</name>
        <dbReference type="ChEBI" id="CHEBI:60240"/>
    </ligand>
</feature>
<dbReference type="Pfam" id="PF02542">
    <property type="entry name" value="YgbB"/>
    <property type="match status" value="1"/>
</dbReference>
<comment type="subunit">
    <text evidence="4 9">Homotrimer.</text>
</comment>
<keyword evidence="7 9" id="KW-0414">Isoprene biosynthesis</keyword>
<comment type="pathway">
    <text evidence="2 9">Isoprenoid biosynthesis; isopentenyl diphosphate biosynthesis via DXP pathway; isopentenyl diphosphate from 1-deoxy-D-xylulose 5-phosphate: step 4/6.</text>
</comment>
<accession>A0A451AKI6</accession>
<dbReference type="EC" id="4.6.1.12" evidence="5 9"/>
<feature type="binding site" evidence="9">
    <location>
        <begin position="132"/>
        <end position="135"/>
    </location>
    <ligand>
        <name>4-CDP-2-C-methyl-D-erythritol 2-phosphate</name>
        <dbReference type="ChEBI" id="CHEBI:57919"/>
    </ligand>
</feature>
<feature type="binding site" evidence="9">
    <location>
        <position position="8"/>
    </location>
    <ligand>
        <name>a divalent metal cation</name>
        <dbReference type="ChEBI" id="CHEBI:60240"/>
    </ligand>
</feature>
<evidence type="ECO:0000256" key="8">
    <source>
        <dbReference type="ARBA" id="ARBA00023239"/>
    </source>
</evidence>
<dbReference type="EMBL" id="CAADFZ010000098">
    <property type="protein sequence ID" value="VFK66557.1"/>
    <property type="molecule type" value="Genomic_DNA"/>
</dbReference>
<feature type="site" description="Transition state stabilizer" evidence="9">
    <location>
        <position position="133"/>
    </location>
</feature>
<feature type="binding site" evidence="9">
    <location>
        <begin position="56"/>
        <end position="58"/>
    </location>
    <ligand>
        <name>4-CDP-2-C-methyl-D-erythritol 2-phosphate</name>
        <dbReference type="ChEBI" id="CHEBI:57919"/>
    </ligand>
</feature>
<dbReference type="GO" id="GO:0016114">
    <property type="term" value="P:terpenoid biosynthetic process"/>
    <property type="evidence" value="ECO:0007669"/>
    <property type="project" value="InterPro"/>
</dbReference>
<evidence type="ECO:0000256" key="4">
    <source>
        <dbReference type="ARBA" id="ARBA00011233"/>
    </source>
</evidence>
<comment type="caution">
    <text evidence="9">Lacks conserved residue(s) required for the propagation of feature annotation.</text>
</comment>
<feature type="binding site" evidence="9">
    <location>
        <position position="42"/>
    </location>
    <ligand>
        <name>a divalent metal cation</name>
        <dbReference type="ChEBI" id="CHEBI:60240"/>
    </ligand>
</feature>
<dbReference type="UniPathway" id="UPA00056">
    <property type="reaction ID" value="UER00095"/>
</dbReference>
<feature type="binding site" evidence="9">
    <location>
        <position position="142"/>
    </location>
    <ligand>
        <name>4-CDP-2-C-methyl-D-erythritol 2-phosphate</name>
        <dbReference type="ChEBI" id="CHEBI:57919"/>
    </ligand>
</feature>
<dbReference type="EMBL" id="CAADGD010000095">
    <property type="protein sequence ID" value="VFK72081.1"/>
    <property type="molecule type" value="Genomic_DNA"/>
</dbReference>
<dbReference type="PANTHER" id="PTHR43181">
    <property type="entry name" value="2-C-METHYL-D-ERYTHRITOL 2,4-CYCLODIPHOSPHATE SYNTHASE, CHLOROPLASTIC"/>
    <property type="match status" value="1"/>
</dbReference>
<evidence type="ECO:0000313" key="12">
    <source>
        <dbReference type="EMBL" id="VFK66557.1"/>
    </source>
</evidence>
<dbReference type="PROSITE" id="PS01350">
    <property type="entry name" value="ISPF"/>
    <property type="match status" value="1"/>
</dbReference>
<feature type="binding site" evidence="9">
    <location>
        <begin position="34"/>
        <end position="35"/>
    </location>
    <ligand>
        <name>4-CDP-2-C-methyl-D-erythritol 2-phosphate</name>
        <dbReference type="ChEBI" id="CHEBI:57919"/>
    </ligand>
</feature>
<comment type="similarity">
    <text evidence="3 9 10">Belongs to the IspF family.</text>
</comment>
<feature type="binding site" evidence="9">
    <location>
        <begin position="8"/>
        <end position="10"/>
    </location>
    <ligand>
        <name>4-CDP-2-C-methyl-D-erythritol 2-phosphate</name>
        <dbReference type="ChEBI" id="CHEBI:57919"/>
    </ligand>
</feature>
<name>A0A451AKI6_9GAMM</name>
<dbReference type="HAMAP" id="MF_00107">
    <property type="entry name" value="IspF"/>
    <property type="match status" value="1"/>
</dbReference>
<organism evidence="12">
    <name type="scientific">Candidatus Kentrum sp. UNK</name>
    <dbReference type="NCBI Taxonomy" id="2126344"/>
    <lineage>
        <taxon>Bacteria</taxon>
        <taxon>Pseudomonadati</taxon>
        <taxon>Pseudomonadota</taxon>
        <taxon>Gammaproteobacteria</taxon>
        <taxon>Candidatus Kentrum</taxon>
    </lineage>
</organism>
<evidence type="ECO:0000256" key="1">
    <source>
        <dbReference type="ARBA" id="ARBA00000200"/>
    </source>
</evidence>
<dbReference type="SUPFAM" id="SSF69765">
    <property type="entry name" value="IpsF-like"/>
    <property type="match status" value="1"/>
</dbReference>
<evidence type="ECO:0000259" key="11">
    <source>
        <dbReference type="Pfam" id="PF02542"/>
    </source>
</evidence>
<dbReference type="GO" id="GO:0008685">
    <property type="term" value="F:2-C-methyl-D-erythritol 2,4-cyclodiphosphate synthase activity"/>
    <property type="evidence" value="ECO:0007669"/>
    <property type="project" value="UniProtKB-UniRule"/>
</dbReference>
<evidence type="ECO:0000256" key="3">
    <source>
        <dbReference type="ARBA" id="ARBA00008480"/>
    </source>
</evidence>
<dbReference type="CDD" id="cd00554">
    <property type="entry name" value="MECDP_synthase"/>
    <property type="match status" value="1"/>
</dbReference>
<evidence type="ECO:0000256" key="7">
    <source>
        <dbReference type="ARBA" id="ARBA00023229"/>
    </source>
</evidence>
<dbReference type="PANTHER" id="PTHR43181:SF1">
    <property type="entry name" value="2-C-METHYL-D-ERYTHRITOL 2,4-CYCLODIPHOSPHATE SYNTHASE, CHLOROPLASTIC"/>
    <property type="match status" value="1"/>
</dbReference>
<feature type="site" description="Transition state stabilizer" evidence="9">
    <location>
        <position position="34"/>
    </location>
</feature>
<keyword evidence="6 9" id="KW-0479">Metal-binding</keyword>
<evidence type="ECO:0000256" key="6">
    <source>
        <dbReference type="ARBA" id="ARBA00022723"/>
    </source>
</evidence>
<keyword evidence="8 9" id="KW-0456">Lyase</keyword>
<comment type="cofactor">
    <cofactor evidence="9">
        <name>a divalent metal cation</name>
        <dbReference type="ChEBI" id="CHEBI:60240"/>
    </cofactor>
    <text evidence="9">Binds 1 divalent metal cation per subunit.</text>
</comment>
<dbReference type="GO" id="GO:0046872">
    <property type="term" value="F:metal ion binding"/>
    <property type="evidence" value="ECO:0007669"/>
    <property type="project" value="UniProtKB-KW"/>
</dbReference>
<gene>
    <name evidence="9" type="primary">ispF</name>
    <name evidence="12" type="ORF">BECKUNK1418G_GA0071005_10988</name>
    <name evidence="13" type="ORF">BECKUNK1418H_GA0071006_10958</name>
</gene>
<reference evidence="12" key="1">
    <citation type="submission" date="2019-02" db="EMBL/GenBank/DDBJ databases">
        <authorList>
            <person name="Gruber-Vodicka R. H."/>
            <person name="Seah K. B. B."/>
        </authorList>
    </citation>
    <scope>NUCLEOTIDE SEQUENCE</scope>
    <source>
        <strain evidence="13">BECK_BY19</strain>
        <strain evidence="12">BECK_BY8</strain>
    </source>
</reference>
<feature type="binding site" evidence="9">
    <location>
        <begin position="61"/>
        <end position="65"/>
    </location>
    <ligand>
        <name>4-CDP-2-C-methyl-D-erythritol 2-phosphate</name>
        <dbReference type="ChEBI" id="CHEBI:57919"/>
    </ligand>
</feature>
<dbReference type="InterPro" id="IPR020555">
    <property type="entry name" value="MECDP_synthase_CS"/>
</dbReference>
<evidence type="ECO:0000256" key="2">
    <source>
        <dbReference type="ARBA" id="ARBA00004709"/>
    </source>
</evidence>
<proteinExistence type="inferred from homology"/>
<evidence type="ECO:0000256" key="10">
    <source>
        <dbReference type="RuleBase" id="RU004395"/>
    </source>
</evidence>
<dbReference type="AlphaFoldDB" id="A0A451AKI6"/>
<dbReference type="NCBIfam" id="TIGR00151">
    <property type="entry name" value="ispF"/>
    <property type="match status" value="1"/>
</dbReference>
<feature type="binding site" evidence="9">
    <location>
        <position position="139"/>
    </location>
    <ligand>
        <name>4-CDP-2-C-methyl-D-erythritol 2-phosphate</name>
        <dbReference type="ChEBI" id="CHEBI:57919"/>
    </ligand>
</feature>
<dbReference type="InterPro" id="IPR003526">
    <property type="entry name" value="MECDP_synthase"/>
</dbReference>
<comment type="function">
    <text evidence="9">Involved in the biosynthesis of isopentenyl diphosphate (IPP) and dimethylallyl diphosphate (DMAPP), two major building blocks of isoprenoid compounds. Catalyzes the conversion of 4-diphosphocytidyl-2-C-methyl-D-erythritol 2-phosphate (CDP-ME2P) to 2-C-methyl-D-erythritol 2,4-cyclodiphosphate (ME-CPP) with a corresponding release of cytidine 5-monophosphate (CMP).</text>
</comment>
<dbReference type="FunFam" id="3.30.1330.50:FF:000001">
    <property type="entry name" value="2-C-methyl-D-erythritol 2,4-cyclodiphosphate synthase"/>
    <property type="match status" value="1"/>
</dbReference>